<keyword evidence="7" id="KW-1133">Transmembrane helix</keyword>
<keyword evidence="7" id="KW-0472">Membrane</keyword>
<keyword evidence="7" id="KW-0812">Transmembrane</keyword>
<organism evidence="8 9">
    <name type="scientific">Macleaya cordata</name>
    <name type="common">Five-seeded plume-poppy</name>
    <name type="synonym">Bocconia cordata</name>
    <dbReference type="NCBI Taxonomy" id="56857"/>
    <lineage>
        <taxon>Eukaryota</taxon>
        <taxon>Viridiplantae</taxon>
        <taxon>Streptophyta</taxon>
        <taxon>Embryophyta</taxon>
        <taxon>Tracheophyta</taxon>
        <taxon>Spermatophyta</taxon>
        <taxon>Magnoliopsida</taxon>
        <taxon>Ranunculales</taxon>
        <taxon>Papaveraceae</taxon>
        <taxon>Papaveroideae</taxon>
        <taxon>Macleaya</taxon>
    </lineage>
</organism>
<protein>
    <recommendedName>
        <fullName evidence="6">S-protein homolog</fullName>
    </recommendedName>
</protein>
<evidence type="ECO:0000256" key="2">
    <source>
        <dbReference type="ARBA" id="ARBA00005581"/>
    </source>
</evidence>
<dbReference type="GO" id="GO:0005576">
    <property type="term" value="C:extracellular region"/>
    <property type="evidence" value="ECO:0007669"/>
    <property type="project" value="UniProtKB-SubCell"/>
</dbReference>
<reference evidence="8 9" key="1">
    <citation type="journal article" date="2017" name="Mol. Plant">
        <title>The Genome of Medicinal Plant Macleaya cordata Provides New Insights into Benzylisoquinoline Alkaloids Metabolism.</title>
        <authorList>
            <person name="Liu X."/>
            <person name="Liu Y."/>
            <person name="Huang P."/>
            <person name="Ma Y."/>
            <person name="Qing Z."/>
            <person name="Tang Q."/>
            <person name="Cao H."/>
            <person name="Cheng P."/>
            <person name="Zheng Y."/>
            <person name="Yuan Z."/>
            <person name="Zhou Y."/>
            <person name="Liu J."/>
            <person name="Tang Z."/>
            <person name="Zhuo Y."/>
            <person name="Zhang Y."/>
            <person name="Yu L."/>
            <person name="Huang J."/>
            <person name="Yang P."/>
            <person name="Peng Q."/>
            <person name="Zhang J."/>
            <person name="Jiang W."/>
            <person name="Zhang Z."/>
            <person name="Lin K."/>
            <person name="Ro D.K."/>
            <person name="Chen X."/>
            <person name="Xiong X."/>
            <person name="Shang Y."/>
            <person name="Huang S."/>
            <person name="Zeng J."/>
        </authorList>
    </citation>
    <scope>NUCLEOTIDE SEQUENCE [LARGE SCALE GENOMIC DNA]</scope>
    <source>
        <strain evidence="9">cv. BLH2017</strain>
        <tissue evidence="8">Root</tissue>
    </source>
</reference>
<evidence type="ECO:0000313" key="9">
    <source>
        <dbReference type="Proteomes" id="UP000195402"/>
    </source>
</evidence>
<comment type="similarity">
    <text evidence="2 6">Belongs to the plant self-incompatibility (S1) protein family.</text>
</comment>
<dbReference type="PANTHER" id="PTHR31232:SF155">
    <property type="entry name" value="PLANT SELF-INCOMPATIBILITY PROTEIN S1 FAMILY"/>
    <property type="match status" value="1"/>
</dbReference>
<comment type="subcellular location">
    <subcellularLocation>
        <location evidence="1 6">Secreted</location>
    </subcellularLocation>
</comment>
<feature type="transmembrane region" description="Helical" evidence="7">
    <location>
        <begin position="12"/>
        <end position="32"/>
    </location>
</feature>
<dbReference type="EMBL" id="MVGT01000435">
    <property type="protein sequence ID" value="OVA18535.1"/>
    <property type="molecule type" value="Genomic_DNA"/>
</dbReference>
<keyword evidence="5" id="KW-0732">Signal</keyword>
<accession>A0A200R743</accession>
<comment type="caution">
    <text evidence="8">The sequence shown here is derived from an EMBL/GenBank/DDBJ whole genome shotgun (WGS) entry which is preliminary data.</text>
</comment>
<keyword evidence="4 6" id="KW-0964">Secreted</keyword>
<evidence type="ECO:0000256" key="5">
    <source>
        <dbReference type="ARBA" id="ARBA00022729"/>
    </source>
</evidence>
<name>A0A200R743_MACCD</name>
<gene>
    <name evidence="8" type="ORF">BVC80_1831g65</name>
</gene>
<dbReference type="InParanoid" id="A0A200R743"/>
<dbReference type="GO" id="GO:0060320">
    <property type="term" value="P:rejection of self pollen"/>
    <property type="evidence" value="ECO:0007669"/>
    <property type="project" value="UniProtKB-KW"/>
</dbReference>
<evidence type="ECO:0000256" key="1">
    <source>
        <dbReference type="ARBA" id="ARBA00004613"/>
    </source>
</evidence>
<sequence length="163" mass="19212">MGMGSRLLKLPLFSWPSFLLVLVSIFSIISSWCPSVVYGKIPYQKKFLFFDKIHVYVYNELGQDTPLNIHCKSKDDDLGEHKLSNKENFNWSFRPNLAHTTLFWCTMWWQDSNGRTVQASNEVYRVRREWGDCGSECIWLIRKDGWYVGPSGGENVQFRYPWK</sequence>
<dbReference type="AlphaFoldDB" id="A0A200R743"/>
<evidence type="ECO:0000256" key="3">
    <source>
        <dbReference type="ARBA" id="ARBA00022471"/>
    </source>
</evidence>
<evidence type="ECO:0000256" key="7">
    <source>
        <dbReference type="SAM" id="Phobius"/>
    </source>
</evidence>
<evidence type="ECO:0000313" key="8">
    <source>
        <dbReference type="EMBL" id="OVA18535.1"/>
    </source>
</evidence>
<dbReference type="InterPro" id="IPR010264">
    <property type="entry name" value="Self-incomp_S1"/>
</dbReference>
<keyword evidence="9" id="KW-1185">Reference proteome</keyword>
<evidence type="ECO:0000256" key="6">
    <source>
        <dbReference type="RuleBase" id="RU367044"/>
    </source>
</evidence>
<evidence type="ECO:0000256" key="4">
    <source>
        <dbReference type="ARBA" id="ARBA00022525"/>
    </source>
</evidence>
<keyword evidence="3 6" id="KW-0713">Self-incompatibility</keyword>
<dbReference type="OMA" id="YPKVGDD"/>
<proteinExistence type="inferred from homology"/>
<dbReference type="OrthoDB" id="1727555at2759"/>
<dbReference type="PANTHER" id="PTHR31232">
    <property type="match status" value="1"/>
</dbReference>
<dbReference type="Pfam" id="PF05938">
    <property type="entry name" value="Self-incomp_S1"/>
    <property type="match status" value="1"/>
</dbReference>
<dbReference type="Proteomes" id="UP000195402">
    <property type="component" value="Unassembled WGS sequence"/>
</dbReference>